<gene>
    <name evidence="4" type="ORF">AVDCRST_MAG05-1501</name>
</gene>
<sequence>MRIPYDTPRIHMYTRIRKSPYFYAHQRHGVKSYSVCNRQYHPRHYEDPISEYWKLVNDVTMWDVAVERQVEITGPDAFTFTNMLTARDLNRCEVTQCKFALNIDVDGGIINNPVLLRLGENHFWLSVADGDVLLWAKGIASVLDLDVQIQEADVAPVQIQGPKSRDLMVDLFGEKILDIKYYWMAEYELDGMDVVVSRTGYTGEVGYEIYLRNASRDGMKLWDTVLEAGKPHNLAVIGPSQIRRVEAGILSYGSDIALDNNLYSNLAFLNPYEVGLEYTVELDQEADFIGKEALKRIADEGVSRKVVGVEIEGDPLVGYIEDYLQVVEDGSQIGQISSAFWSPRLKKNIGFALVPIEYADLGTELTVRSNVGDVAARVVEKPFIDPRKETPKTDLRRETSKSY</sequence>
<feature type="domain" description="Aminomethyltransferase C-terminal" evidence="3">
    <location>
        <begin position="304"/>
        <end position="385"/>
    </location>
</feature>
<dbReference type="InterPro" id="IPR028896">
    <property type="entry name" value="GcvT/YgfZ/DmdA"/>
</dbReference>
<dbReference type="SUPFAM" id="SSF103025">
    <property type="entry name" value="Folate-binding domain"/>
    <property type="match status" value="1"/>
</dbReference>
<protein>
    <submittedName>
        <fullName evidence="4">Aminomethyl transferase family protein</fullName>
    </submittedName>
</protein>
<accession>A0A6J4RXK2</accession>
<dbReference type="Gene3D" id="3.30.1360.120">
    <property type="entry name" value="Probable tRNA modification gtpase trme, domain 1"/>
    <property type="match status" value="1"/>
</dbReference>
<reference evidence="4" key="1">
    <citation type="submission" date="2020-02" db="EMBL/GenBank/DDBJ databases">
        <authorList>
            <person name="Meier V. D."/>
        </authorList>
    </citation>
    <scope>NUCLEOTIDE SEQUENCE</scope>
    <source>
        <strain evidence="4">AVDCRST_MAG05</strain>
    </source>
</reference>
<dbReference type="EMBL" id="CADCVM010000167">
    <property type="protein sequence ID" value="CAA9484538.1"/>
    <property type="molecule type" value="Genomic_DNA"/>
</dbReference>
<dbReference type="SUPFAM" id="SSF101790">
    <property type="entry name" value="Aminomethyltransferase beta-barrel domain"/>
    <property type="match status" value="1"/>
</dbReference>
<evidence type="ECO:0000313" key="4">
    <source>
        <dbReference type="EMBL" id="CAA9484538.1"/>
    </source>
</evidence>
<proteinExistence type="predicted"/>
<dbReference type="GO" id="GO:0016740">
    <property type="term" value="F:transferase activity"/>
    <property type="evidence" value="ECO:0007669"/>
    <property type="project" value="UniProtKB-KW"/>
</dbReference>
<dbReference type="InterPro" id="IPR027266">
    <property type="entry name" value="TrmE/GcvT-like"/>
</dbReference>
<dbReference type="Pfam" id="PF01571">
    <property type="entry name" value="GCV_T"/>
    <property type="match status" value="1"/>
</dbReference>
<dbReference type="Pfam" id="PF08669">
    <property type="entry name" value="GCV_T_C"/>
    <property type="match status" value="1"/>
</dbReference>
<dbReference type="AlphaFoldDB" id="A0A6J4RXK2"/>
<organism evidence="4">
    <name type="scientific">uncultured Rubrobacteraceae bacterium</name>
    <dbReference type="NCBI Taxonomy" id="349277"/>
    <lineage>
        <taxon>Bacteria</taxon>
        <taxon>Bacillati</taxon>
        <taxon>Actinomycetota</taxon>
        <taxon>Rubrobacteria</taxon>
        <taxon>Rubrobacterales</taxon>
        <taxon>Rubrobacteraceae</taxon>
        <taxon>environmental samples</taxon>
    </lineage>
</organism>
<dbReference type="PIRSF" id="PIRSF006487">
    <property type="entry name" value="GcvT"/>
    <property type="match status" value="1"/>
</dbReference>
<evidence type="ECO:0000259" key="3">
    <source>
        <dbReference type="Pfam" id="PF08669"/>
    </source>
</evidence>
<keyword evidence="4" id="KW-0808">Transferase</keyword>
<dbReference type="InterPro" id="IPR013977">
    <property type="entry name" value="GcvT_C"/>
</dbReference>
<evidence type="ECO:0000256" key="1">
    <source>
        <dbReference type="PIRSR" id="PIRSR006487-1"/>
    </source>
</evidence>
<dbReference type="InterPro" id="IPR006222">
    <property type="entry name" value="GCVT_N"/>
</dbReference>
<feature type="domain" description="GCVT N-terminal" evidence="2">
    <location>
        <begin position="25"/>
        <end position="283"/>
    </location>
</feature>
<feature type="binding site" evidence="1">
    <location>
        <position position="208"/>
    </location>
    <ligand>
        <name>substrate</name>
    </ligand>
</feature>
<evidence type="ECO:0000259" key="2">
    <source>
        <dbReference type="Pfam" id="PF01571"/>
    </source>
</evidence>
<dbReference type="InterPro" id="IPR029043">
    <property type="entry name" value="GcvT/YgfZ_C"/>
</dbReference>
<dbReference type="PANTHER" id="PTHR43757:SF2">
    <property type="entry name" value="AMINOMETHYLTRANSFERASE, MITOCHONDRIAL"/>
    <property type="match status" value="1"/>
</dbReference>
<dbReference type="PANTHER" id="PTHR43757">
    <property type="entry name" value="AMINOMETHYLTRANSFERASE"/>
    <property type="match status" value="1"/>
</dbReference>
<name>A0A6J4RXK2_9ACTN</name>